<accession>U2V2J7</accession>
<dbReference type="PATRIC" id="fig|1125712.3.peg.1872"/>
<organism evidence="9 10">
    <name type="scientific">Olsenella profusa F0195</name>
    <dbReference type="NCBI Taxonomy" id="1125712"/>
    <lineage>
        <taxon>Bacteria</taxon>
        <taxon>Bacillati</taxon>
        <taxon>Actinomycetota</taxon>
        <taxon>Coriobacteriia</taxon>
        <taxon>Coriobacteriales</taxon>
        <taxon>Atopobiaceae</taxon>
        <taxon>Olsenella</taxon>
    </lineage>
</organism>
<dbReference type="SUPFAM" id="SSF52794">
    <property type="entry name" value="PTS system IIB component-like"/>
    <property type="match status" value="1"/>
</dbReference>
<keyword evidence="4" id="KW-0808">Transferase</keyword>
<evidence type="ECO:0000256" key="6">
    <source>
        <dbReference type="ARBA" id="ARBA00022777"/>
    </source>
</evidence>
<dbReference type="GO" id="GO:0008982">
    <property type="term" value="F:protein-N(PI)-phosphohistidine-sugar phosphotransferase activity"/>
    <property type="evidence" value="ECO:0007669"/>
    <property type="project" value="InterPro"/>
</dbReference>
<sequence length="98" mass="10669">MKVLLVCAAGMSTSMLVKKMRDYAKDKGVDLDIDARPVGELKDGEGLDAVLLGPQVSYQKDNVVKKVGDTPVGVIPMLDYGRQNCPNIFKLIDELTSK</sequence>
<evidence type="ECO:0000256" key="2">
    <source>
        <dbReference type="ARBA" id="ARBA00022553"/>
    </source>
</evidence>
<keyword evidence="3" id="KW-0762">Sugar transport</keyword>
<dbReference type="Pfam" id="PF02302">
    <property type="entry name" value="PTS_IIB"/>
    <property type="match status" value="1"/>
</dbReference>
<dbReference type="PANTHER" id="PTHR34581">
    <property type="entry name" value="PTS SYSTEM N,N'-DIACETYLCHITOBIOSE-SPECIFIC EIIB COMPONENT"/>
    <property type="match status" value="1"/>
</dbReference>
<dbReference type="InterPro" id="IPR003501">
    <property type="entry name" value="PTS_EIIB_2/3"/>
</dbReference>
<feature type="domain" description="PTS EIIB type-3" evidence="8">
    <location>
        <begin position="1"/>
        <end position="98"/>
    </location>
</feature>
<evidence type="ECO:0000259" key="8">
    <source>
        <dbReference type="PROSITE" id="PS51100"/>
    </source>
</evidence>
<keyword evidence="5" id="KW-0598">Phosphotransferase system</keyword>
<gene>
    <name evidence="9" type="ORF">HMPREF1316_1029</name>
</gene>
<feature type="modified residue" description="Phosphocysteine; by EIIA" evidence="7">
    <location>
        <position position="7"/>
    </location>
</feature>
<keyword evidence="1" id="KW-0813">Transport</keyword>
<dbReference type="Proteomes" id="UP000016638">
    <property type="component" value="Unassembled WGS sequence"/>
</dbReference>
<evidence type="ECO:0000256" key="3">
    <source>
        <dbReference type="ARBA" id="ARBA00022597"/>
    </source>
</evidence>
<dbReference type="GO" id="GO:0009401">
    <property type="term" value="P:phosphoenolpyruvate-dependent sugar phosphotransferase system"/>
    <property type="evidence" value="ECO:0007669"/>
    <property type="project" value="UniProtKB-KW"/>
</dbReference>
<evidence type="ECO:0000256" key="4">
    <source>
        <dbReference type="ARBA" id="ARBA00022679"/>
    </source>
</evidence>
<dbReference type="OrthoDB" id="9808134at2"/>
<evidence type="ECO:0000313" key="10">
    <source>
        <dbReference type="Proteomes" id="UP000016638"/>
    </source>
</evidence>
<protein>
    <submittedName>
        <fullName evidence="9">PTS system, lactose/cellobiose-specific IIB subunit</fullName>
    </submittedName>
</protein>
<dbReference type="AlphaFoldDB" id="U2V2J7"/>
<dbReference type="PANTHER" id="PTHR34581:SF2">
    <property type="entry name" value="PTS SYSTEM N,N'-DIACETYLCHITOBIOSE-SPECIFIC EIIB COMPONENT"/>
    <property type="match status" value="1"/>
</dbReference>
<dbReference type="GO" id="GO:0016301">
    <property type="term" value="F:kinase activity"/>
    <property type="evidence" value="ECO:0007669"/>
    <property type="project" value="UniProtKB-KW"/>
</dbReference>
<dbReference type="InterPro" id="IPR051819">
    <property type="entry name" value="PTS_sugar-specific_EIIB"/>
</dbReference>
<dbReference type="EMBL" id="AWEZ01000061">
    <property type="protein sequence ID" value="ERL06901.1"/>
    <property type="molecule type" value="Genomic_DNA"/>
</dbReference>
<evidence type="ECO:0000256" key="5">
    <source>
        <dbReference type="ARBA" id="ARBA00022683"/>
    </source>
</evidence>
<dbReference type="RefSeq" id="WP_021726640.1">
    <property type="nucleotide sequence ID" value="NZ_AWEZ01000061.1"/>
</dbReference>
<evidence type="ECO:0000313" key="9">
    <source>
        <dbReference type="EMBL" id="ERL06901.1"/>
    </source>
</evidence>
<dbReference type="eggNOG" id="COG1440">
    <property type="taxonomic scope" value="Bacteria"/>
</dbReference>
<keyword evidence="6" id="KW-0418">Kinase</keyword>
<dbReference type="CDD" id="cd05564">
    <property type="entry name" value="PTS_IIB_chitobiose_lichenan"/>
    <property type="match status" value="1"/>
</dbReference>
<evidence type="ECO:0000256" key="1">
    <source>
        <dbReference type="ARBA" id="ARBA00022448"/>
    </source>
</evidence>
<reference evidence="9 10" key="1">
    <citation type="submission" date="2013-08" db="EMBL/GenBank/DDBJ databases">
        <authorList>
            <person name="Durkin A.S."/>
            <person name="Haft D.R."/>
            <person name="McCorrison J."/>
            <person name="Torralba M."/>
            <person name="Gillis M."/>
            <person name="Haft D.H."/>
            <person name="Methe B."/>
            <person name="Sutton G."/>
            <person name="Nelson K.E."/>
        </authorList>
    </citation>
    <scope>NUCLEOTIDE SEQUENCE [LARGE SCALE GENOMIC DNA]</scope>
    <source>
        <strain evidence="9 10">F0195</strain>
    </source>
</reference>
<dbReference type="InterPro" id="IPR013012">
    <property type="entry name" value="PTS_EIIB_3"/>
</dbReference>
<dbReference type="PROSITE" id="PS51100">
    <property type="entry name" value="PTS_EIIB_TYPE_3"/>
    <property type="match status" value="1"/>
</dbReference>
<proteinExistence type="predicted"/>
<keyword evidence="10" id="KW-1185">Reference proteome</keyword>
<name>U2V2J7_9ACTN</name>
<evidence type="ECO:0000256" key="7">
    <source>
        <dbReference type="PROSITE-ProRule" id="PRU00423"/>
    </source>
</evidence>
<dbReference type="STRING" id="1125712.HMPREF1316_1029"/>
<comment type="caution">
    <text evidence="9">The sequence shown here is derived from an EMBL/GenBank/DDBJ whole genome shotgun (WGS) entry which is preliminary data.</text>
</comment>
<dbReference type="Gene3D" id="3.40.50.2300">
    <property type="match status" value="1"/>
</dbReference>
<keyword evidence="2" id="KW-0597">Phosphoprotein</keyword>
<dbReference type="InterPro" id="IPR036095">
    <property type="entry name" value="PTS_EIIB-like_sf"/>
</dbReference>